<dbReference type="OrthoDB" id="954262at2"/>
<name>A0A4Q2IRA3_9SPHN</name>
<dbReference type="Proteomes" id="UP000292347">
    <property type="component" value="Unassembled WGS sequence"/>
</dbReference>
<organism evidence="1 2">
    <name type="scientific">Sphingomonas desiccabilis</name>
    <dbReference type="NCBI Taxonomy" id="429134"/>
    <lineage>
        <taxon>Bacteria</taxon>
        <taxon>Pseudomonadati</taxon>
        <taxon>Pseudomonadota</taxon>
        <taxon>Alphaproteobacteria</taxon>
        <taxon>Sphingomonadales</taxon>
        <taxon>Sphingomonadaceae</taxon>
        <taxon>Sphingomonas</taxon>
    </lineage>
</organism>
<dbReference type="CDD" id="cd00657">
    <property type="entry name" value="Ferritin_like"/>
    <property type="match status" value="1"/>
</dbReference>
<evidence type="ECO:0000313" key="1">
    <source>
        <dbReference type="EMBL" id="RXZ32172.1"/>
    </source>
</evidence>
<dbReference type="Pfam" id="PF13668">
    <property type="entry name" value="Ferritin_2"/>
    <property type="match status" value="1"/>
</dbReference>
<dbReference type="PANTHER" id="PTHR31694:SF26">
    <property type="entry name" value="OS05G0151100 PROTEIN"/>
    <property type="match status" value="1"/>
</dbReference>
<dbReference type="InterPro" id="IPR006311">
    <property type="entry name" value="TAT_signal"/>
</dbReference>
<protein>
    <submittedName>
        <fullName evidence="1">Ferritin-like domain-containing protein</fullName>
    </submittedName>
</protein>
<comment type="caution">
    <text evidence="1">The sequence shown here is derived from an EMBL/GenBank/DDBJ whole genome shotgun (WGS) entry which is preliminary data.</text>
</comment>
<dbReference type="SUPFAM" id="SSF47240">
    <property type="entry name" value="Ferritin-like"/>
    <property type="match status" value="1"/>
</dbReference>
<dbReference type="EMBL" id="SDPT01000002">
    <property type="protein sequence ID" value="RXZ32172.1"/>
    <property type="molecule type" value="Genomic_DNA"/>
</dbReference>
<proteinExistence type="predicted"/>
<dbReference type="InterPro" id="IPR009078">
    <property type="entry name" value="Ferritin-like_SF"/>
</dbReference>
<evidence type="ECO:0000313" key="2">
    <source>
        <dbReference type="Proteomes" id="UP000292347"/>
    </source>
</evidence>
<dbReference type="RefSeq" id="WP_129342383.1">
    <property type="nucleotide sequence ID" value="NZ_JACIDD010000002.1"/>
</dbReference>
<sequence length="336" mass="34729">MSDDTGLDEVLDTQERRRAERRDFLRYAGGFTVAAAGAALVSACGGDDDDDGGSPSPTPTPTPTPTTSATSGISDADILNFLLQIEYLQAQFYALATTGTGIDSDLLTGTGTKGSVSGGAKVTFSDDVVGQMAREIAQDQLAHVEFMRNALGSTAVAQPAIDLSVSATSAFSAIFRAAGIIGTGESFNPYSSDENFLLAAFLFEDLGVSAYRGAATLIKSSTLLQVVSGIMSVEAYHAAMIRTTLYTKGAANPQLITRADALSNARDGYDGSSDLDQGIGNRGEASNIVPTNDDGLVLGRSFKQTLNVLFLSAAAADKGGFFPNGVNGAVKTSDAN</sequence>
<dbReference type="PANTHER" id="PTHR31694">
    <property type="entry name" value="DESICCATION-LIKE PROTEIN"/>
    <property type="match status" value="1"/>
</dbReference>
<dbReference type="InterPro" id="IPR052965">
    <property type="entry name" value="Pigment-catalase-like"/>
</dbReference>
<gene>
    <name evidence="1" type="ORF">EO081_13450</name>
</gene>
<accession>A0A4Q2IRA3</accession>
<reference evidence="1 2" key="1">
    <citation type="submission" date="2019-01" db="EMBL/GenBank/DDBJ databases">
        <title>Sphingomonas mucosissima sp. nov. and Sphingomonas desiccabilis sp. nov., from biological soil crusts in the Colorado Plateau, USA.</title>
        <authorList>
            <person name="Zhu D."/>
        </authorList>
    </citation>
    <scope>NUCLEOTIDE SEQUENCE [LARGE SCALE GENOMIC DNA]</scope>
    <source>
        <strain evidence="1 2">CP1D</strain>
    </source>
</reference>
<keyword evidence="2" id="KW-1185">Reference proteome</keyword>
<dbReference type="AlphaFoldDB" id="A0A4Q2IRA3"/>
<dbReference type="PROSITE" id="PS51318">
    <property type="entry name" value="TAT"/>
    <property type="match status" value="1"/>
</dbReference>